<dbReference type="Gene3D" id="3.40.50.720">
    <property type="entry name" value="NAD(P)-binding Rossmann-like Domain"/>
    <property type="match status" value="1"/>
</dbReference>
<organism evidence="6 8">
    <name type="scientific">Streptococcus chenjunshii</name>
    <dbReference type="NCBI Taxonomy" id="2173853"/>
    <lineage>
        <taxon>Bacteria</taxon>
        <taxon>Bacillati</taxon>
        <taxon>Bacillota</taxon>
        <taxon>Bacilli</taxon>
        <taxon>Lactobacillales</taxon>
        <taxon>Streptococcaceae</taxon>
        <taxon>Streptococcus</taxon>
    </lineage>
</organism>
<gene>
    <name evidence="4" type="ORF">DDV21_009795</name>
    <name evidence="5" type="ORF">DDV22_08020</name>
    <name evidence="6" type="ORF">DDV23_07375</name>
</gene>
<dbReference type="Proteomes" id="UP000264056">
    <property type="component" value="Unassembled WGS sequence"/>
</dbReference>
<dbReference type="EMBL" id="QVQZ01000016">
    <property type="protein sequence ID" value="RFU52928.1"/>
    <property type="molecule type" value="Genomic_DNA"/>
</dbReference>
<evidence type="ECO:0000313" key="6">
    <source>
        <dbReference type="EMBL" id="RFU52928.1"/>
    </source>
</evidence>
<dbReference type="PANTHER" id="PTHR24320:SF152">
    <property type="entry name" value="SHORT-CHAIN DEHYDROGENASE_REDUCTASE FAMILY PROTEIN"/>
    <property type="match status" value="1"/>
</dbReference>
<evidence type="ECO:0000313" key="9">
    <source>
        <dbReference type="Proteomes" id="UP000264056"/>
    </source>
</evidence>
<accession>A0A346NE99</accession>
<dbReference type="GO" id="GO:0016491">
    <property type="term" value="F:oxidoreductase activity"/>
    <property type="evidence" value="ECO:0007669"/>
    <property type="project" value="UniProtKB-KW"/>
</dbReference>
<evidence type="ECO:0000256" key="2">
    <source>
        <dbReference type="ARBA" id="ARBA00023002"/>
    </source>
</evidence>
<proteinExistence type="inferred from homology"/>
<dbReference type="InterPro" id="IPR036291">
    <property type="entry name" value="NAD(P)-bd_dom_sf"/>
</dbReference>
<evidence type="ECO:0000313" key="8">
    <source>
        <dbReference type="Proteomes" id="UP000262901"/>
    </source>
</evidence>
<evidence type="ECO:0000313" key="5">
    <source>
        <dbReference type="EMBL" id="RFU50600.1"/>
    </source>
</evidence>
<evidence type="ECO:0000256" key="3">
    <source>
        <dbReference type="RuleBase" id="RU000363"/>
    </source>
</evidence>
<comment type="similarity">
    <text evidence="1 3">Belongs to the short-chain dehydrogenases/reductases (SDR) family.</text>
</comment>
<dbReference type="EMBL" id="CP031733">
    <property type="protein sequence ID" value="AXQ79344.1"/>
    <property type="molecule type" value="Genomic_DNA"/>
</dbReference>
<dbReference type="EMBL" id="QVQY01000022">
    <property type="protein sequence ID" value="RFU50600.1"/>
    <property type="molecule type" value="Genomic_DNA"/>
</dbReference>
<sequence length="287" mass="31913">MAKTILITGSTDGIGKHLALKLASEGHEIILHGRNSEKLATALRDVKSSSPNSRVSAYLADFSSMTDVYRFVREIKNHFTQIDILINNAGLHSGAERLATAENIEITFMLSVMVPYILTKELQLLLEHSNGGRIINTSSYMHHFAEPQGLDFGFEKKYSPKLAYDTSKLYTIWLTRYQARQFHLQGSKTTINAYHPGLIATNLVKGSKGDKKTKDSETSKLLSKAKGLDEGIKTGYFLALSPEVSDLSGAYFDDMKLAPVSEKGFSFEKAKQLIDYCDQKIAMFNSN</sequence>
<dbReference type="Pfam" id="PF00106">
    <property type="entry name" value="adh_short"/>
    <property type="match status" value="1"/>
</dbReference>
<evidence type="ECO:0000256" key="1">
    <source>
        <dbReference type="ARBA" id="ARBA00006484"/>
    </source>
</evidence>
<dbReference type="PRINTS" id="PR00080">
    <property type="entry name" value="SDRFAMILY"/>
</dbReference>
<dbReference type="PANTHER" id="PTHR24320">
    <property type="entry name" value="RETINOL DEHYDROGENASE"/>
    <property type="match status" value="1"/>
</dbReference>
<reference evidence="7" key="3">
    <citation type="submission" date="2018-08" db="EMBL/GenBank/DDBJ databases">
        <title>Streptococcus chenjunshii sp. nov., isolated from stools sample of the Tibetan antelope in the Qinghai-Tibet plateau, China.</title>
        <authorList>
            <person name="Tian Z."/>
        </authorList>
    </citation>
    <scope>NUCLEOTIDE SEQUENCE [LARGE SCALE GENOMIC DNA]</scope>
    <source>
        <strain evidence="7">Z15</strain>
    </source>
</reference>
<dbReference type="InterPro" id="IPR002347">
    <property type="entry name" value="SDR_fam"/>
</dbReference>
<evidence type="ECO:0000313" key="4">
    <source>
        <dbReference type="EMBL" id="AXQ79344.1"/>
    </source>
</evidence>
<reference evidence="5 9" key="1">
    <citation type="submission" date="2018-08" db="EMBL/GenBank/DDBJ databases">
        <title>Draft genome of Streptococcus sp .nov. Z2.</title>
        <authorList>
            <person name="Tian Z."/>
        </authorList>
    </citation>
    <scope>NUCLEOTIDE SEQUENCE [LARGE SCALE GENOMIC DNA]</scope>
    <source>
        <strain evidence="5 9">Z2</strain>
    </source>
</reference>
<keyword evidence="9" id="KW-1185">Reference proteome</keyword>
<reference evidence="4" key="4">
    <citation type="journal article" date="2019" name="Int. J. Syst. Evol. Microbiol.">
        <title>Streptococcus chenjunshii sp. nov. isolated from feces of Tibetan antelopes.</title>
        <authorList>
            <person name="Tian Z."/>
            <person name="Lu S."/>
            <person name="Jin D."/>
            <person name="Yang J."/>
            <person name="Pu J."/>
            <person name="Lai X.H."/>
            <person name="Bai X.N."/>
            <person name="Wu X.M."/>
            <person name="Li J."/>
            <person name="Wang S."/>
            <person name="Xu J."/>
        </authorList>
    </citation>
    <scope>NUCLEOTIDE SEQUENCE</scope>
    <source>
        <strain evidence="4">Z15</strain>
    </source>
</reference>
<dbReference type="RefSeq" id="WP_116878463.1">
    <property type="nucleotide sequence ID" value="NZ_CP031733.1"/>
</dbReference>
<accession>A0A372KMX2</accession>
<protein>
    <submittedName>
        <fullName evidence="6">SDR family NAD(P)-dependent oxidoreductase</fullName>
    </submittedName>
</protein>
<dbReference type="PRINTS" id="PR00081">
    <property type="entry name" value="GDHRDH"/>
</dbReference>
<dbReference type="Proteomes" id="UP000262901">
    <property type="component" value="Unassembled WGS sequence"/>
</dbReference>
<dbReference type="OrthoDB" id="5786478at2"/>
<dbReference type="KEGG" id="schj:DDV21_009795"/>
<evidence type="ECO:0000313" key="7">
    <source>
        <dbReference type="Proteomes" id="UP000246115"/>
    </source>
</evidence>
<name>A0A372KMX2_9STRE</name>
<dbReference type="SUPFAM" id="SSF51735">
    <property type="entry name" value="NAD(P)-binding Rossmann-fold domains"/>
    <property type="match status" value="1"/>
</dbReference>
<dbReference type="Proteomes" id="UP000246115">
    <property type="component" value="Chromosome"/>
</dbReference>
<reference evidence="6 8" key="2">
    <citation type="submission" date="2018-08" db="EMBL/GenBank/DDBJ databases">
        <title>Draft genome of Streptococcus sp. nov. Z1.</title>
        <authorList>
            <person name="Tian Z."/>
        </authorList>
    </citation>
    <scope>NUCLEOTIDE SEQUENCE [LARGE SCALE GENOMIC DNA]</scope>
    <source>
        <strain evidence="6">Z1</strain>
        <strain evidence="8">Z1(2018)</strain>
    </source>
</reference>
<dbReference type="AlphaFoldDB" id="A0A372KMX2"/>
<keyword evidence="2" id="KW-0560">Oxidoreductase</keyword>